<organism evidence="1 2">
    <name type="scientific">Salinimonas profundi</name>
    <dbReference type="NCBI Taxonomy" id="2729140"/>
    <lineage>
        <taxon>Bacteria</taxon>
        <taxon>Pseudomonadati</taxon>
        <taxon>Pseudomonadota</taxon>
        <taxon>Gammaproteobacteria</taxon>
        <taxon>Alteromonadales</taxon>
        <taxon>Alteromonadaceae</taxon>
        <taxon>Alteromonas/Salinimonas group</taxon>
        <taxon>Salinimonas</taxon>
    </lineage>
</organism>
<comment type="caution">
    <text evidence="1">The sequence shown here is derived from an EMBL/GenBank/DDBJ whole genome shotgun (WGS) entry which is preliminary data.</text>
</comment>
<gene>
    <name evidence="1" type="ORF">HHX48_17595</name>
</gene>
<evidence type="ECO:0000313" key="1">
    <source>
        <dbReference type="EMBL" id="MBD3587556.1"/>
    </source>
</evidence>
<accession>A0ABR8LR77</accession>
<dbReference type="EMBL" id="JABBXD010000015">
    <property type="protein sequence ID" value="MBD3587556.1"/>
    <property type="molecule type" value="Genomic_DNA"/>
</dbReference>
<dbReference type="Proteomes" id="UP000624419">
    <property type="component" value="Unassembled WGS sequence"/>
</dbReference>
<sequence length="178" mass="20569">MAKKYRIIVHLYRSSPFENEVAKYIENCSQEEIRHLLSKGLWLDDFIEFTGTNLSDTRFDGSFMEGGDNEYSFYLRFPSSESKLSMSRTQRVRERVLKFNTFPARLAYLRKIIFRGYLAEHAFEEKYSALFSTLMSQSAAERQTLNLAAPLKESSAVTTPDNMTMKRESAKARLGGLM</sequence>
<name>A0ABR8LR77_9ALTE</name>
<reference evidence="1 2" key="1">
    <citation type="submission" date="2020-04" db="EMBL/GenBank/DDBJ databases">
        <title>Salinimonas sp. HHU 13199.</title>
        <authorList>
            <person name="Cui X."/>
            <person name="Zhang D."/>
        </authorList>
    </citation>
    <scope>NUCLEOTIDE SEQUENCE [LARGE SCALE GENOMIC DNA]</scope>
    <source>
        <strain evidence="1 2">HHU 13199</strain>
    </source>
</reference>
<proteinExistence type="predicted"/>
<dbReference type="RefSeq" id="WP_191026610.1">
    <property type="nucleotide sequence ID" value="NZ_JABBXD010000015.1"/>
</dbReference>
<protein>
    <submittedName>
        <fullName evidence="1">Uncharacterized protein</fullName>
    </submittedName>
</protein>
<keyword evidence="2" id="KW-1185">Reference proteome</keyword>
<evidence type="ECO:0000313" key="2">
    <source>
        <dbReference type="Proteomes" id="UP000624419"/>
    </source>
</evidence>